<evidence type="ECO:0000259" key="1">
    <source>
        <dbReference type="Pfam" id="PF03184"/>
    </source>
</evidence>
<accession>A0A915E9H3</accession>
<evidence type="ECO:0000313" key="2">
    <source>
        <dbReference type="Proteomes" id="UP000887574"/>
    </source>
</evidence>
<evidence type="ECO:0000313" key="3">
    <source>
        <dbReference type="WBParaSite" id="jg3969"/>
    </source>
</evidence>
<dbReference type="AlphaFoldDB" id="A0A915E9H3"/>
<dbReference type="Proteomes" id="UP000887574">
    <property type="component" value="Unplaced"/>
</dbReference>
<sequence>MTGAIFESQLKKWDRKLKKDGRKVLLYLNNCSAHSKPSLDNITLKFFPPNTTAMSQFEEQRRHKVWKSFWHETNRLEQQHKLQPLKLGYFKSSTKTINPETVADSERCPKPHTTVFPMMNSDSLKISSKNTQQFNMQSIFLKTEQKDSIVTDFYTDYVQYLHHSLRNSTTICNGPPLESLNSITTHQLHGFLAKTSSLWAKPLCPVCKVIITEMKDMANSLVVELDNHDEQHILNLTSSILPSPNTVCKAMLPACHKLNKRDGEQQEKDALSETSTNCLKCSVCMSGTKIILHKLILEKEAMKAIHIFLNESLFYNLCAELCVAFAPGASSLFLDGISFDKCMNFMNNAYNKAVPALPQLLMPQSFCKKRLKLCPEKEMATYSLVLVVFVMTFKRGLLYSNLCAN</sequence>
<reference evidence="3" key="1">
    <citation type="submission" date="2022-11" db="UniProtKB">
        <authorList>
            <consortium name="WormBaseParasite"/>
        </authorList>
    </citation>
    <scope>IDENTIFICATION</scope>
</reference>
<dbReference type="GO" id="GO:0003676">
    <property type="term" value="F:nucleic acid binding"/>
    <property type="evidence" value="ECO:0007669"/>
    <property type="project" value="InterPro"/>
</dbReference>
<keyword evidence="2" id="KW-1185">Reference proteome</keyword>
<proteinExistence type="predicted"/>
<feature type="domain" description="DDE-1" evidence="1">
    <location>
        <begin position="1"/>
        <end position="60"/>
    </location>
</feature>
<protein>
    <submittedName>
        <fullName evidence="3">DDE-1 domain-containing protein</fullName>
    </submittedName>
</protein>
<organism evidence="2 3">
    <name type="scientific">Ditylenchus dipsaci</name>
    <dbReference type="NCBI Taxonomy" id="166011"/>
    <lineage>
        <taxon>Eukaryota</taxon>
        <taxon>Metazoa</taxon>
        <taxon>Ecdysozoa</taxon>
        <taxon>Nematoda</taxon>
        <taxon>Chromadorea</taxon>
        <taxon>Rhabditida</taxon>
        <taxon>Tylenchina</taxon>
        <taxon>Tylenchomorpha</taxon>
        <taxon>Sphaerularioidea</taxon>
        <taxon>Anguinidae</taxon>
        <taxon>Anguininae</taxon>
        <taxon>Ditylenchus</taxon>
    </lineage>
</organism>
<dbReference type="WBParaSite" id="jg3969">
    <property type="protein sequence ID" value="jg3969"/>
    <property type="gene ID" value="jg3969"/>
</dbReference>
<dbReference type="InterPro" id="IPR004875">
    <property type="entry name" value="DDE_SF_endonuclease_dom"/>
</dbReference>
<name>A0A915E9H3_9BILA</name>
<dbReference type="Pfam" id="PF03184">
    <property type="entry name" value="DDE_1"/>
    <property type="match status" value="1"/>
</dbReference>